<dbReference type="InterPro" id="IPR036264">
    <property type="entry name" value="Bact_exopeptidase_dim_dom"/>
</dbReference>
<evidence type="ECO:0000256" key="1">
    <source>
        <dbReference type="PIRSR" id="PIRSR005962-1"/>
    </source>
</evidence>
<dbReference type="InterPro" id="IPR052030">
    <property type="entry name" value="Peptidase_M20/M20A_hydrolases"/>
</dbReference>
<keyword evidence="1" id="KW-0464">Manganese</keyword>
<evidence type="ECO:0000313" key="3">
    <source>
        <dbReference type="EMBL" id="MXR21568.1"/>
    </source>
</evidence>
<dbReference type="OrthoDB" id="247417at2157"/>
<dbReference type="FunFam" id="3.40.630.10:FF:000080">
    <property type="entry name" value="p-aminobenzoyl-glutamate hydrolase subunit A"/>
    <property type="match status" value="1"/>
</dbReference>
<reference evidence="3 4" key="1">
    <citation type="submission" date="2019-12" db="EMBL/GenBank/DDBJ databases">
        <title>Isolation and characterization of three novel carbon monoxide-oxidizing members of Halobacteria from salione crusts and soils.</title>
        <authorList>
            <person name="Myers M.R."/>
            <person name="King G.M."/>
        </authorList>
    </citation>
    <scope>NUCLEOTIDE SEQUENCE [LARGE SCALE GENOMIC DNA]</scope>
    <source>
        <strain evidence="3 4">PCN9</strain>
    </source>
</reference>
<dbReference type="EMBL" id="WUUU01000126">
    <property type="protein sequence ID" value="MXR21568.1"/>
    <property type="molecule type" value="Genomic_DNA"/>
</dbReference>
<dbReference type="GO" id="GO:0005737">
    <property type="term" value="C:cytoplasm"/>
    <property type="evidence" value="ECO:0007669"/>
    <property type="project" value="TreeGrafter"/>
</dbReference>
<dbReference type="SUPFAM" id="SSF53187">
    <property type="entry name" value="Zn-dependent exopeptidases"/>
    <property type="match status" value="1"/>
</dbReference>
<dbReference type="SUPFAM" id="SSF55031">
    <property type="entry name" value="Bacterial exopeptidase dimerisation domain"/>
    <property type="match status" value="1"/>
</dbReference>
<dbReference type="GO" id="GO:0046657">
    <property type="term" value="P:folic acid catabolic process"/>
    <property type="evidence" value="ECO:0007669"/>
    <property type="project" value="TreeGrafter"/>
</dbReference>
<sequence>MSTETGRSRRDLRRELHRHPEPAWCEFYTTARVVEECRRIGVDELHVGPDAIDAGARMAVPDEDTLAEWYERALADGADEAVLAQLRGGHTGAIAVLERGDGPTVGLRVDIDALQIREADTDDHRPADEGFRSDHEGYMHACGHDGHTTIGLGVLEAVADSDFQGTLKVVFQPAEERVGGGRAVAESGHLDDVDYLYAVHLGLDHPSGEVVAGIDDFLAVSHVLAEFEGESAHAGAHPEQGRNAVQAMAAAIQNLYAIPRHEDGATRVNAGRAGGGTATNIVPEEAFVEGEVRGETTELMHYMKDHAERVIQSAAEMHDCEVTLSTEGQAPSARSDQPLVDAFAAEAADVDGVDRVVERDALGGSEDATYLMKRVQEHGGLACYVCVGTDHPGGHHTPTFDVDEESLAVGIDALTRSIQRVAAQRP</sequence>
<evidence type="ECO:0000259" key="2">
    <source>
        <dbReference type="Pfam" id="PF07687"/>
    </source>
</evidence>
<dbReference type="Pfam" id="PF07687">
    <property type="entry name" value="M20_dimer"/>
    <property type="match status" value="1"/>
</dbReference>
<dbReference type="Proteomes" id="UP000471521">
    <property type="component" value="Unassembled WGS sequence"/>
</dbReference>
<evidence type="ECO:0000313" key="4">
    <source>
        <dbReference type="Proteomes" id="UP000471521"/>
    </source>
</evidence>
<keyword evidence="3" id="KW-0378">Hydrolase</keyword>
<dbReference type="Pfam" id="PF01546">
    <property type="entry name" value="Peptidase_M20"/>
    <property type="match status" value="1"/>
</dbReference>
<feature type="binding site" evidence="1">
    <location>
        <position position="200"/>
    </location>
    <ligand>
        <name>Mn(2+)</name>
        <dbReference type="ChEBI" id="CHEBI:29035"/>
        <label>2</label>
    </ligand>
</feature>
<comment type="cofactor">
    <cofactor evidence="1">
        <name>Mn(2+)</name>
        <dbReference type="ChEBI" id="CHEBI:29035"/>
    </cofactor>
    <text evidence="1">The Mn(2+) ion enhances activity.</text>
</comment>
<dbReference type="Gene3D" id="3.40.630.10">
    <property type="entry name" value="Zn peptidases"/>
    <property type="match status" value="2"/>
</dbReference>
<dbReference type="RefSeq" id="WP_159527029.1">
    <property type="nucleotide sequence ID" value="NZ_WUUU01000126.1"/>
</dbReference>
<dbReference type="PANTHER" id="PTHR30575">
    <property type="entry name" value="PEPTIDASE M20"/>
    <property type="match status" value="1"/>
</dbReference>
<dbReference type="InterPro" id="IPR011650">
    <property type="entry name" value="Peptidase_M20_dimer"/>
</dbReference>
<protein>
    <submittedName>
        <fullName evidence="3">Amidohydrolase</fullName>
    </submittedName>
</protein>
<feature type="binding site" evidence="1">
    <location>
        <position position="142"/>
    </location>
    <ligand>
        <name>Mn(2+)</name>
        <dbReference type="ChEBI" id="CHEBI:29035"/>
        <label>2</label>
    </ligand>
</feature>
<comment type="caution">
    <text evidence="3">The sequence shown here is derived from an EMBL/GenBank/DDBJ whole genome shotgun (WGS) entry which is preliminary data.</text>
</comment>
<name>A0A6B0SIM8_9EURY</name>
<gene>
    <name evidence="3" type="ORF">GRX66_13480</name>
</gene>
<keyword evidence="1" id="KW-0479">Metal-binding</keyword>
<feature type="binding site" evidence="1">
    <location>
        <position position="176"/>
    </location>
    <ligand>
        <name>Mn(2+)</name>
        <dbReference type="ChEBI" id="CHEBI:29035"/>
        <label>2</label>
    </ligand>
</feature>
<dbReference type="AlphaFoldDB" id="A0A6B0SIM8"/>
<dbReference type="PIRSF" id="PIRSF005962">
    <property type="entry name" value="Pept_M20D_amidohydro"/>
    <property type="match status" value="1"/>
</dbReference>
<dbReference type="InterPro" id="IPR017439">
    <property type="entry name" value="Amidohydrolase"/>
</dbReference>
<organism evidence="3 4">
    <name type="scientific">Halobacterium bonnevillei</name>
    <dbReference type="NCBI Taxonomy" id="2692200"/>
    <lineage>
        <taxon>Archaea</taxon>
        <taxon>Methanobacteriati</taxon>
        <taxon>Methanobacteriota</taxon>
        <taxon>Stenosarchaea group</taxon>
        <taxon>Halobacteria</taxon>
        <taxon>Halobacteriales</taxon>
        <taxon>Halobacteriaceae</taxon>
        <taxon>Halobacterium</taxon>
    </lineage>
</organism>
<dbReference type="PANTHER" id="PTHR30575:SF3">
    <property type="entry name" value="PEPTIDASE M20 DIMERISATION DOMAIN-CONTAINING PROTEIN"/>
    <property type="match status" value="1"/>
</dbReference>
<feature type="binding site" evidence="1">
    <location>
        <position position="396"/>
    </location>
    <ligand>
        <name>Mn(2+)</name>
        <dbReference type="ChEBI" id="CHEBI:29035"/>
        <label>2</label>
    </ligand>
</feature>
<feature type="binding site" evidence="1">
    <location>
        <position position="144"/>
    </location>
    <ligand>
        <name>Mn(2+)</name>
        <dbReference type="ChEBI" id="CHEBI:29035"/>
        <label>2</label>
    </ligand>
</feature>
<dbReference type="NCBIfam" id="TIGR01891">
    <property type="entry name" value="amidohydrolases"/>
    <property type="match status" value="1"/>
</dbReference>
<dbReference type="InterPro" id="IPR002933">
    <property type="entry name" value="Peptidase_M20"/>
</dbReference>
<dbReference type="GO" id="GO:0016805">
    <property type="term" value="F:dipeptidase activity"/>
    <property type="evidence" value="ECO:0007669"/>
    <property type="project" value="TreeGrafter"/>
</dbReference>
<dbReference type="GO" id="GO:0046872">
    <property type="term" value="F:metal ion binding"/>
    <property type="evidence" value="ECO:0007669"/>
    <property type="project" value="UniProtKB-KW"/>
</dbReference>
<proteinExistence type="predicted"/>
<feature type="domain" description="Peptidase M20 dimerisation" evidence="2">
    <location>
        <begin position="226"/>
        <end position="312"/>
    </location>
</feature>
<keyword evidence="4" id="KW-1185">Reference proteome</keyword>
<accession>A0A6B0SIM8</accession>
<dbReference type="GO" id="GO:0071713">
    <property type="term" value="F:para-aminobenzoyl-glutamate hydrolase activity"/>
    <property type="evidence" value="ECO:0007669"/>
    <property type="project" value="TreeGrafter"/>
</dbReference>